<dbReference type="RefSeq" id="WP_394850282.1">
    <property type="nucleotide sequence ID" value="NZ_CP089982.1"/>
</dbReference>
<sequence length="126" mass="13657">MKVLLDTHALLWALVDDQRRLSKAARDLLSDPEHRILVSAASAWEIGTKQRIGKLPPLPGDLASAIATAGFEPLAITMEHAELAVSLPGEHRDPFDRMLAAQARVEGVGIVSADEALDAFGVERLW</sequence>
<proteinExistence type="predicted"/>
<evidence type="ECO:0000259" key="1">
    <source>
        <dbReference type="Pfam" id="PF01850"/>
    </source>
</evidence>
<protein>
    <submittedName>
        <fullName evidence="2">Type II toxin-antitoxin system VapC family toxin</fullName>
    </submittedName>
</protein>
<dbReference type="PANTHER" id="PTHR36173">
    <property type="entry name" value="RIBONUCLEASE VAPC16-RELATED"/>
    <property type="match status" value="1"/>
</dbReference>
<dbReference type="Proteomes" id="UP001379533">
    <property type="component" value="Chromosome"/>
</dbReference>
<feature type="domain" description="PIN" evidence="1">
    <location>
        <begin position="3"/>
        <end position="120"/>
    </location>
</feature>
<dbReference type="CDD" id="cd09872">
    <property type="entry name" value="PIN_Sll0205-like"/>
    <property type="match status" value="1"/>
</dbReference>
<accession>A0ABZ2KM72</accession>
<dbReference type="Pfam" id="PF01850">
    <property type="entry name" value="PIN"/>
    <property type="match status" value="1"/>
</dbReference>
<name>A0ABZ2KM72_9BACT</name>
<dbReference type="InterPro" id="IPR029060">
    <property type="entry name" value="PIN-like_dom_sf"/>
</dbReference>
<dbReference type="InterPro" id="IPR002716">
    <property type="entry name" value="PIN_dom"/>
</dbReference>
<dbReference type="InterPro" id="IPR052919">
    <property type="entry name" value="TA_system_RNase"/>
</dbReference>
<reference evidence="2 3" key="1">
    <citation type="submission" date="2021-12" db="EMBL/GenBank/DDBJ databases">
        <title>Discovery of the Pendulisporaceae a myxobacterial family with distinct sporulation behavior and unique specialized metabolism.</title>
        <authorList>
            <person name="Garcia R."/>
            <person name="Popoff A."/>
            <person name="Bader C.D."/>
            <person name="Loehr J."/>
            <person name="Walesch S."/>
            <person name="Walt C."/>
            <person name="Boldt J."/>
            <person name="Bunk B."/>
            <person name="Haeckl F.J.F.P.J."/>
            <person name="Gunesch A.P."/>
            <person name="Birkelbach J."/>
            <person name="Nuebel U."/>
            <person name="Pietschmann T."/>
            <person name="Bach T."/>
            <person name="Mueller R."/>
        </authorList>
    </citation>
    <scope>NUCLEOTIDE SEQUENCE [LARGE SCALE GENOMIC DNA]</scope>
    <source>
        <strain evidence="2 3">MSr12523</strain>
    </source>
</reference>
<gene>
    <name evidence="2" type="ORF">LZC95_22845</name>
</gene>
<keyword evidence="3" id="KW-1185">Reference proteome</keyword>
<dbReference type="SUPFAM" id="SSF88723">
    <property type="entry name" value="PIN domain-like"/>
    <property type="match status" value="1"/>
</dbReference>
<organism evidence="2 3">
    <name type="scientific">Pendulispora brunnea</name>
    <dbReference type="NCBI Taxonomy" id="2905690"/>
    <lineage>
        <taxon>Bacteria</taxon>
        <taxon>Pseudomonadati</taxon>
        <taxon>Myxococcota</taxon>
        <taxon>Myxococcia</taxon>
        <taxon>Myxococcales</taxon>
        <taxon>Sorangiineae</taxon>
        <taxon>Pendulisporaceae</taxon>
        <taxon>Pendulispora</taxon>
    </lineage>
</organism>
<evidence type="ECO:0000313" key="3">
    <source>
        <dbReference type="Proteomes" id="UP001379533"/>
    </source>
</evidence>
<dbReference type="InterPro" id="IPR041705">
    <property type="entry name" value="PIN_Sll0205"/>
</dbReference>
<dbReference type="EMBL" id="CP089982">
    <property type="protein sequence ID" value="WXA99641.1"/>
    <property type="molecule type" value="Genomic_DNA"/>
</dbReference>
<dbReference type="Gene3D" id="3.40.50.1010">
    <property type="entry name" value="5'-nuclease"/>
    <property type="match status" value="1"/>
</dbReference>
<evidence type="ECO:0000313" key="2">
    <source>
        <dbReference type="EMBL" id="WXA99641.1"/>
    </source>
</evidence>
<dbReference type="PANTHER" id="PTHR36173:SF2">
    <property type="entry name" value="RIBONUCLEASE VAPC16"/>
    <property type="match status" value="1"/>
</dbReference>